<dbReference type="EMBL" id="KZ679146">
    <property type="protein sequence ID" value="PTB71770.1"/>
    <property type="molecule type" value="Genomic_DNA"/>
</dbReference>
<dbReference type="AlphaFoldDB" id="A0A2T4BR47"/>
<proteinExistence type="predicted"/>
<dbReference type="Proteomes" id="UP000240760">
    <property type="component" value="Unassembled WGS sequence"/>
</dbReference>
<evidence type="ECO:0000313" key="1">
    <source>
        <dbReference type="EMBL" id="PTB71770.1"/>
    </source>
</evidence>
<evidence type="ECO:0000313" key="2">
    <source>
        <dbReference type="Proteomes" id="UP000240760"/>
    </source>
</evidence>
<accession>A0A2T4BR47</accession>
<organism evidence="1 2">
    <name type="scientific">Trichoderma longibrachiatum ATCC 18648</name>
    <dbReference type="NCBI Taxonomy" id="983965"/>
    <lineage>
        <taxon>Eukaryota</taxon>
        <taxon>Fungi</taxon>
        <taxon>Dikarya</taxon>
        <taxon>Ascomycota</taxon>
        <taxon>Pezizomycotina</taxon>
        <taxon>Sordariomycetes</taxon>
        <taxon>Hypocreomycetidae</taxon>
        <taxon>Hypocreales</taxon>
        <taxon>Hypocreaceae</taxon>
        <taxon>Trichoderma</taxon>
    </lineage>
</organism>
<keyword evidence="2" id="KW-1185">Reference proteome</keyword>
<gene>
    <name evidence="1" type="ORF">M440DRAFT_350325</name>
</gene>
<protein>
    <submittedName>
        <fullName evidence="1">Uncharacterized protein</fullName>
    </submittedName>
</protein>
<reference evidence="1 2" key="1">
    <citation type="submission" date="2016-07" db="EMBL/GenBank/DDBJ databases">
        <title>Multiple horizontal gene transfer events from other fungi enriched the ability of initially mycotrophic Trichoderma (Ascomycota) to feed on dead plant biomass.</title>
        <authorList>
            <consortium name="DOE Joint Genome Institute"/>
            <person name="Aerts A."/>
            <person name="Atanasova L."/>
            <person name="Chenthamara K."/>
            <person name="Zhang J."/>
            <person name="Grujic M."/>
            <person name="Henrissat B."/>
            <person name="Kuo A."/>
            <person name="Salamov A."/>
            <person name="Lipzen A."/>
            <person name="Labutti K."/>
            <person name="Barry K."/>
            <person name="Miao Y."/>
            <person name="Rahimi M.J."/>
            <person name="Shen Q."/>
            <person name="Grigoriev I.V."/>
            <person name="Kubicek C.P."/>
            <person name="Druzhinina I.S."/>
        </authorList>
    </citation>
    <scope>NUCLEOTIDE SEQUENCE [LARGE SCALE GENOMIC DNA]</scope>
    <source>
        <strain evidence="1 2">ATCC 18648</strain>
    </source>
</reference>
<sequence length="151" mass="16841">MDVHTLNRHGQNVKFCSTAPGFRHGQDESRPFMTVKISSHLAQFVWSIAWPPSTSSMCMFARNVSVLLGFGANIVMPALLDGITASDMRNSQPAAISQAYVRFREEIAHIDESMPRTITSTSDSENVKARRGDKVRASVWNGVRYIRVLTN</sequence>
<name>A0A2T4BR47_TRILO</name>